<accession>A0A8X7WA55</accession>
<proteinExistence type="predicted"/>
<dbReference type="Proteomes" id="UP000886595">
    <property type="component" value="Unassembled WGS sequence"/>
</dbReference>
<dbReference type="PANTHER" id="PTHR35120">
    <property type="entry name" value="HISTONE ACETYLTRANSFERASE KAT6B-LIKE"/>
    <property type="match status" value="1"/>
</dbReference>
<sequence length="808" mass="92620">MASPPSDPTDSSRDPVTDPENLPSNPTPTQKPTVEQVSETLNPEPTQRDLEVSDAVDQQQPDPSIEESKNEEDDTDAAQAVTSSIYRRGGGGGKRKKGLLKKRKQQEKSREKLEVLLKTLKPIPFVPCKALDFARHEKLLKTLGIWEFLHLEFDQNIRQDLVANLVAYYSPEGRCSYVNGARVNVTRADLARALKLPKKKDIVITDEEREVLETDESAKFVDEILETWVLLHTDDMWIMPVEVVEWGKDVKEKNLEKLDWAALLWFMVEKELKADPPLGDCFFASHLQLLIRSQKEDLLKEESKVDDEEDDVKEVEFVVKSPKEDLPREESKVDDVKEVEFMVKSPKEDLLREESKVDDVKEVEFMVKSPKEDCLEVKEEEDVGATDLGRGDCAIDSKEEENHVEEHMIELNLGQETVSEMVAEEQQQGPVEEQPMDVEENKKEEDEKWSWNAGSSHFLRHCDLSIATEGDEENNIEDTMEMGEDEEIEDLEEEDEEDKERHEGGFPFFPNGDSLHGVGQENLILGDASPLRYASGLQMHGNSTGGHFLASRVDMHMAMGSGSNTNNKRQIDHENDMSYHNPDSKRLRTEEPTWDEKPPPVEVCMDQIALWAEKARMSCAQKERERAQSEMNQEYMMSELQRKDEMIHDLERSKYEEQQRKDLMIYRLESELRMMTSVLEGYRKALKETKKASAEHRKRCPLRDEKPVYKDVKGSGGLVLSIGEIEKLRLKREAEDRMTRARIERQIEEFGSDCLQVFQGHMDAVELLNERLIEVENEVKICRETLSESKNDETPEVAVAAAAATEET</sequence>
<feature type="compositionally biased region" description="Basic residues" evidence="2">
    <location>
        <begin position="93"/>
        <end position="105"/>
    </location>
</feature>
<gene>
    <name evidence="3" type="ORF">Bca52824_007551</name>
</gene>
<dbReference type="AlphaFoldDB" id="A0A8X7WA55"/>
<evidence type="ECO:0000313" key="4">
    <source>
        <dbReference type="Proteomes" id="UP000886595"/>
    </source>
</evidence>
<keyword evidence="1" id="KW-0175">Coiled coil</keyword>
<feature type="region of interest" description="Disordered" evidence="2">
    <location>
        <begin position="1"/>
        <end position="106"/>
    </location>
</feature>
<evidence type="ECO:0000313" key="3">
    <source>
        <dbReference type="EMBL" id="KAG2324823.1"/>
    </source>
</evidence>
<organism evidence="3 4">
    <name type="scientific">Brassica carinata</name>
    <name type="common">Ethiopian mustard</name>
    <name type="synonym">Abyssinian cabbage</name>
    <dbReference type="NCBI Taxonomy" id="52824"/>
    <lineage>
        <taxon>Eukaryota</taxon>
        <taxon>Viridiplantae</taxon>
        <taxon>Streptophyta</taxon>
        <taxon>Embryophyta</taxon>
        <taxon>Tracheophyta</taxon>
        <taxon>Spermatophyta</taxon>
        <taxon>Magnoliopsida</taxon>
        <taxon>eudicotyledons</taxon>
        <taxon>Gunneridae</taxon>
        <taxon>Pentapetalae</taxon>
        <taxon>rosids</taxon>
        <taxon>malvids</taxon>
        <taxon>Brassicales</taxon>
        <taxon>Brassicaceae</taxon>
        <taxon>Brassiceae</taxon>
        <taxon>Brassica</taxon>
    </lineage>
</organism>
<keyword evidence="4" id="KW-1185">Reference proteome</keyword>
<name>A0A8X7WA55_BRACI</name>
<comment type="caution">
    <text evidence="3">The sequence shown here is derived from an EMBL/GenBank/DDBJ whole genome shotgun (WGS) entry which is preliminary data.</text>
</comment>
<dbReference type="PANTHER" id="PTHR35120:SF2">
    <property type="entry name" value="AMINOTRANSFERASE-LIKE PLANT MOBILE DOMAIN-CONTAINING PROTEIN"/>
    <property type="match status" value="1"/>
</dbReference>
<evidence type="ECO:0000256" key="2">
    <source>
        <dbReference type="SAM" id="MobiDB-lite"/>
    </source>
</evidence>
<evidence type="ECO:0000256" key="1">
    <source>
        <dbReference type="SAM" id="Coils"/>
    </source>
</evidence>
<dbReference type="OrthoDB" id="1935530at2759"/>
<protein>
    <submittedName>
        <fullName evidence="3">Uncharacterized protein</fullName>
    </submittedName>
</protein>
<feature type="compositionally biased region" description="Basic and acidic residues" evidence="2">
    <location>
        <begin position="569"/>
        <end position="599"/>
    </location>
</feature>
<feature type="compositionally biased region" description="Polar residues" evidence="2">
    <location>
        <begin position="22"/>
        <end position="45"/>
    </location>
</feature>
<feature type="region of interest" description="Disordered" evidence="2">
    <location>
        <begin position="561"/>
        <end position="599"/>
    </location>
</feature>
<reference evidence="3 4" key="1">
    <citation type="submission" date="2020-02" db="EMBL/GenBank/DDBJ databases">
        <authorList>
            <person name="Ma Q."/>
            <person name="Huang Y."/>
            <person name="Song X."/>
            <person name="Pei D."/>
        </authorList>
    </citation>
    <scope>NUCLEOTIDE SEQUENCE [LARGE SCALE GENOMIC DNA]</scope>
    <source>
        <strain evidence="3">Sxm20200214</strain>
        <tissue evidence="3">Leaf</tissue>
    </source>
</reference>
<dbReference type="EMBL" id="JAAMPC010000002">
    <property type="protein sequence ID" value="KAG2324823.1"/>
    <property type="molecule type" value="Genomic_DNA"/>
</dbReference>
<feature type="coiled-coil region" evidence="1">
    <location>
        <begin position="765"/>
        <end position="792"/>
    </location>
</feature>